<keyword evidence="3" id="KW-1185">Reference proteome</keyword>
<name>A0A3P7NV52_DIBLA</name>
<accession>A0A3P7NV52</accession>
<reference evidence="2 3" key="1">
    <citation type="submission" date="2018-11" db="EMBL/GenBank/DDBJ databases">
        <authorList>
            <consortium name="Pathogen Informatics"/>
        </authorList>
    </citation>
    <scope>NUCLEOTIDE SEQUENCE [LARGE SCALE GENOMIC DNA]</scope>
</reference>
<dbReference type="OrthoDB" id="6579237at2759"/>
<evidence type="ECO:0000313" key="2">
    <source>
        <dbReference type="EMBL" id="VDN09396.1"/>
    </source>
</evidence>
<protein>
    <submittedName>
        <fullName evidence="2">Uncharacterized protein</fullName>
    </submittedName>
</protein>
<evidence type="ECO:0000313" key="3">
    <source>
        <dbReference type="Proteomes" id="UP000281553"/>
    </source>
</evidence>
<dbReference type="AlphaFoldDB" id="A0A3P7NV52"/>
<feature type="region of interest" description="Disordered" evidence="1">
    <location>
        <begin position="340"/>
        <end position="379"/>
    </location>
</feature>
<feature type="region of interest" description="Disordered" evidence="1">
    <location>
        <begin position="423"/>
        <end position="447"/>
    </location>
</feature>
<gene>
    <name evidence="2" type="ORF">DILT_LOCUS5227</name>
</gene>
<feature type="non-terminal residue" evidence="2">
    <location>
        <position position="1"/>
    </location>
</feature>
<sequence length="567" mass="62453">SVDSGSTGASRISVCHSHGFRCRKLQTFIHAAKRVLWLHAKNVRVETVFSNFVELSNAVDKVTEQEYEKVYYTAAVGGQTLNGSSAFLSMPNSAPVYSSLTSEKTKISCVRNICEGLRQGLSLVSRTQALLHKELGSLVDLDAFIRDPFQQHFQSLLLVSVLIAASHLVNAGLFLLTQSELSRYTHNDLWEITRGMEELSMLDEIVQEEMDLQRQQEIRHLLLCRSSLDDATRWNSSALYSSLSRAGLLADPVDKLRPASVGHIIYLLAKYRSQVLAHYLSYLILQAPLIGRRCEESACSIIALESVRCEYEFCSNFLDVTSQSTELLRNLRRLQRLTPAAAATEKGGGSSVRGILAKTRKKSTSEPLETVSEASVGKPSGVANEAVHAKRCHFEGPSAPGSASAVSGKCMPLSKTESMDNFISSYMSPPPPGSTTDTQKTARTRTPRSAIQAGCHLEFADESVGMTTGKKRLIQWSDYSEVSLRHQVVGRYLQLVWTGTSSHFDANFQMICPSVKCKWWTEENLPNSTSGKPGGIALSGVQPWPLLSAHGISQMSDNLRYLKDIGK</sequence>
<dbReference type="Proteomes" id="UP000281553">
    <property type="component" value="Unassembled WGS sequence"/>
</dbReference>
<organism evidence="2 3">
    <name type="scientific">Dibothriocephalus latus</name>
    <name type="common">Fish tapeworm</name>
    <name type="synonym">Diphyllobothrium latum</name>
    <dbReference type="NCBI Taxonomy" id="60516"/>
    <lineage>
        <taxon>Eukaryota</taxon>
        <taxon>Metazoa</taxon>
        <taxon>Spiralia</taxon>
        <taxon>Lophotrochozoa</taxon>
        <taxon>Platyhelminthes</taxon>
        <taxon>Cestoda</taxon>
        <taxon>Eucestoda</taxon>
        <taxon>Diphyllobothriidea</taxon>
        <taxon>Diphyllobothriidae</taxon>
        <taxon>Dibothriocephalus</taxon>
    </lineage>
</organism>
<proteinExistence type="predicted"/>
<evidence type="ECO:0000256" key="1">
    <source>
        <dbReference type="SAM" id="MobiDB-lite"/>
    </source>
</evidence>
<dbReference type="EMBL" id="UYRU01046978">
    <property type="protein sequence ID" value="VDN09396.1"/>
    <property type="molecule type" value="Genomic_DNA"/>
</dbReference>